<protein>
    <submittedName>
        <fullName evidence="2">Glycosyl transferase</fullName>
    </submittedName>
</protein>
<accession>A0A2M9HHV7</accession>
<dbReference type="AlphaFoldDB" id="A0A2M9HHV7"/>
<comment type="caution">
    <text evidence="2">The sequence shown here is derived from an EMBL/GenBank/DDBJ whole genome shotgun (WGS) entry which is preliminary data.</text>
</comment>
<dbReference type="Pfam" id="PF04488">
    <property type="entry name" value="Gly_transf_sug"/>
    <property type="match status" value="1"/>
</dbReference>
<dbReference type="Gene3D" id="3.90.550.20">
    <property type="match status" value="1"/>
</dbReference>
<dbReference type="OrthoDB" id="277808at2"/>
<evidence type="ECO:0000256" key="1">
    <source>
        <dbReference type="ARBA" id="ARBA00022679"/>
    </source>
</evidence>
<sequence>MIPKIIHYCWFGRNPLTEDVLRCINSWKKYMPEYKIIQWNETNFNINCCPYIQEAYAAHKWAFVSDYARFWIISNYGGVYFDTDVELIKSIDDIVSKGPFLGTEYSDTGISIAVNPGLGMADSAGSVFCTHMLNQYNSDHFLLHDGTFNPINVVTRSTNLIRSYGWKMNDEFQIINGIQIFPIEYFCPLNYLTGVLLITPKTRSIHHYKASWLSKGSQGIHSLEQIFRRLLGFRFGTVAAKPFVVSYRFIERLKTLGIKKAFIYYISKRG</sequence>
<dbReference type="Proteomes" id="UP000229239">
    <property type="component" value="Unassembled WGS sequence"/>
</dbReference>
<dbReference type="PANTHER" id="PTHR32385">
    <property type="entry name" value="MANNOSYL PHOSPHORYLINOSITOL CERAMIDE SYNTHASE"/>
    <property type="match status" value="1"/>
</dbReference>
<organism evidence="2 3">
    <name type="scientific">Bifidobacterium felsineum</name>
    <dbReference type="NCBI Taxonomy" id="2045440"/>
    <lineage>
        <taxon>Bacteria</taxon>
        <taxon>Bacillati</taxon>
        <taxon>Actinomycetota</taxon>
        <taxon>Actinomycetes</taxon>
        <taxon>Bifidobacteriales</taxon>
        <taxon>Bifidobacteriaceae</taxon>
        <taxon>Bifidobacterium</taxon>
    </lineage>
</organism>
<dbReference type="PANTHER" id="PTHR32385:SF15">
    <property type="entry name" value="INOSITOL PHOSPHOCERAMIDE MANNOSYLTRANSFERASE 1"/>
    <property type="match status" value="1"/>
</dbReference>
<dbReference type="GO" id="GO:0000030">
    <property type="term" value="F:mannosyltransferase activity"/>
    <property type="evidence" value="ECO:0007669"/>
    <property type="project" value="TreeGrafter"/>
</dbReference>
<keyword evidence="3" id="KW-1185">Reference proteome</keyword>
<name>A0A2M9HHV7_9BIFI</name>
<gene>
    <name evidence="2" type="ORF">CSQ86_09500</name>
</gene>
<dbReference type="InterPro" id="IPR007577">
    <property type="entry name" value="GlycoTrfase_DXD_sugar-bd_CS"/>
</dbReference>
<reference evidence="3" key="1">
    <citation type="submission" date="2017-10" db="EMBL/GenBank/DDBJ databases">
        <title>Draft genome sequences of strains TRE 1, TRE 9, TRE H and TRI 7, isolated from tamarins, belonging to four potential novel Bifidobacterium species.</title>
        <authorList>
            <person name="Mattarelli P."/>
            <person name="Modesto M."/>
            <person name="Puglisi E."/>
            <person name="Morelli L."/>
            <person name="Bonetti A."/>
            <person name="Spezio C."/>
            <person name="Sandri C."/>
        </authorList>
    </citation>
    <scope>NUCLEOTIDE SEQUENCE [LARGE SCALE GENOMIC DNA]</scope>
    <source>
        <strain evidence="3">TREH</strain>
    </source>
</reference>
<evidence type="ECO:0000313" key="3">
    <source>
        <dbReference type="Proteomes" id="UP000229239"/>
    </source>
</evidence>
<keyword evidence="1 2" id="KW-0808">Transferase</keyword>
<dbReference type="InterPro" id="IPR029044">
    <property type="entry name" value="Nucleotide-diphossugar_trans"/>
</dbReference>
<evidence type="ECO:0000313" key="2">
    <source>
        <dbReference type="EMBL" id="PJM76395.1"/>
    </source>
</evidence>
<dbReference type="RefSeq" id="WP_100494908.1">
    <property type="nucleotide sequence ID" value="NZ_PEBJ01000008.1"/>
</dbReference>
<dbReference type="EMBL" id="PEBJ01000008">
    <property type="protein sequence ID" value="PJM76395.1"/>
    <property type="molecule type" value="Genomic_DNA"/>
</dbReference>
<dbReference type="SUPFAM" id="SSF53448">
    <property type="entry name" value="Nucleotide-diphospho-sugar transferases"/>
    <property type="match status" value="1"/>
</dbReference>
<dbReference type="GO" id="GO:0051999">
    <property type="term" value="P:mannosyl-inositol phosphorylceramide biosynthetic process"/>
    <property type="evidence" value="ECO:0007669"/>
    <property type="project" value="TreeGrafter"/>
</dbReference>
<proteinExistence type="predicted"/>
<dbReference type="InterPro" id="IPR051706">
    <property type="entry name" value="Glycosyltransferase_domain"/>
</dbReference>
<dbReference type="GO" id="GO:0016020">
    <property type="term" value="C:membrane"/>
    <property type="evidence" value="ECO:0007669"/>
    <property type="project" value="GOC"/>
</dbReference>